<keyword evidence="1" id="KW-0472">Membrane</keyword>
<accession>A0A6M5Z2A1</accession>
<keyword evidence="1" id="KW-0812">Transmembrane</keyword>
<proteinExistence type="predicted"/>
<reference evidence="3" key="1">
    <citation type="submission" date="2020-05" db="EMBL/GenBank/DDBJ databases">
        <title>Frigoriglobus tundricola gen. nov., sp. nov., a psychrotolerant cellulolytic planctomycete of the family Gemmataceae with two divergent copies of 16S rRNA gene.</title>
        <authorList>
            <person name="Kulichevskaya I.S."/>
            <person name="Ivanova A.A."/>
            <person name="Naumoff D.G."/>
            <person name="Beletsky A.V."/>
            <person name="Rijpstra W.I.C."/>
            <person name="Sinninghe Damste J.S."/>
            <person name="Mardanov A.V."/>
            <person name="Ravin N.V."/>
            <person name="Dedysh S.N."/>
        </authorList>
    </citation>
    <scope>NUCLEOTIDE SEQUENCE [LARGE SCALE GENOMIC DNA]</scope>
    <source>
        <strain evidence="3">PL17</strain>
    </source>
</reference>
<feature type="transmembrane region" description="Helical" evidence="1">
    <location>
        <begin position="83"/>
        <end position="105"/>
    </location>
</feature>
<dbReference type="KEGG" id="ftj:FTUN_8160"/>
<evidence type="ECO:0000313" key="3">
    <source>
        <dbReference type="Proteomes" id="UP000503447"/>
    </source>
</evidence>
<dbReference type="Proteomes" id="UP000503447">
    <property type="component" value="Chromosome"/>
</dbReference>
<protein>
    <recommendedName>
        <fullName evidence="4">Potassium channel domain-containing protein</fullName>
    </recommendedName>
</protein>
<sequence length="123" mass="13113">MRRHHLLRFEGMREPLLPTSAFARRVARSFAVATLLIGVSLAGGMAGYAGFEGMAVIDAFVNASMILSGMGPLDAPKTFSGKLFAGTYALYSGLVLILAAGVVLAPIVHRLLHQFHVDDEDGK</sequence>
<gene>
    <name evidence="2" type="ORF">FTUN_8160</name>
</gene>
<dbReference type="EMBL" id="CP053452">
    <property type="protein sequence ID" value="QJX00530.1"/>
    <property type="molecule type" value="Genomic_DNA"/>
</dbReference>
<organism evidence="2 3">
    <name type="scientific">Frigoriglobus tundricola</name>
    <dbReference type="NCBI Taxonomy" id="2774151"/>
    <lineage>
        <taxon>Bacteria</taxon>
        <taxon>Pseudomonadati</taxon>
        <taxon>Planctomycetota</taxon>
        <taxon>Planctomycetia</taxon>
        <taxon>Gemmatales</taxon>
        <taxon>Gemmataceae</taxon>
        <taxon>Frigoriglobus</taxon>
    </lineage>
</organism>
<keyword evidence="3" id="KW-1185">Reference proteome</keyword>
<evidence type="ECO:0000313" key="2">
    <source>
        <dbReference type="EMBL" id="QJX00530.1"/>
    </source>
</evidence>
<keyword evidence="1" id="KW-1133">Transmembrane helix</keyword>
<dbReference type="AlphaFoldDB" id="A0A6M5Z2A1"/>
<evidence type="ECO:0008006" key="4">
    <source>
        <dbReference type="Google" id="ProtNLM"/>
    </source>
</evidence>
<evidence type="ECO:0000256" key="1">
    <source>
        <dbReference type="SAM" id="Phobius"/>
    </source>
</evidence>
<name>A0A6M5Z2A1_9BACT</name>